<feature type="signal peptide" evidence="1">
    <location>
        <begin position="1"/>
        <end position="27"/>
    </location>
</feature>
<name>A0ABS1SI03_9MICO</name>
<keyword evidence="1" id="KW-0732">Signal</keyword>
<keyword evidence="4" id="KW-1185">Reference proteome</keyword>
<feature type="domain" description="Solute-binding protein family 5" evidence="2">
    <location>
        <begin position="76"/>
        <end position="408"/>
    </location>
</feature>
<proteinExistence type="predicted"/>
<gene>
    <name evidence="3" type="ORF">D3230_12140</name>
</gene>
<evidence type="ECO:0000256" key="1">
    <source>
        <dbReference type="SAM" id="SignalP"/>
    </source>
</evidence>
<dbReference type="InterPro" id="IPR039424">
    <property type="entry name" value="SBP_5"/>
</dbReference>
<evidence type="ECO:0000313" key="4">
    <source>
        <dbReference type="Proteomes" id="UP001645859"/>
    </source>
</evidence>
<reference evidence="3 4" key="1">
    <citation type="submission" date="2018-09" db="EMBL/GenBank/DDBJ databases">
        <title>Comparative genomics of Leucobacter spp.</title>
        <authorList>
            <person name="Reis A.C."/>
            <person name="Kolvenbach B.A."/>
            <person name="Corvini P.F.X."/>
            <person name="Nunes O.C."/>
        </authorList>
    </citation>
    <scope>NUCLEOTIDE SEQUENCE [LARGE SCALE GENOMIC DNA]</scope>
    <source>
        <strain evidence="3 4">TAN 31504</strain>
    </source>
</reference>
<dbReference type="SUPFAM" id="SSF53850">
    <property type="entry name" value="Periplasmic binding protein-like II"/>
    <property type="match status" value="1"/>
</dbReference>
<comment type="caution">
    <text evidence="3">The sequence shown here is derived from an EMBL/GenBank/DDBJ whole genome shotgun (WGS) entry which is preliminary data.</text>
</comment>
<sequence>MKHQVAAVAALAATALLLTSCSGSSHTGSDEAPTELRIGNFVDLTSWDTAIADIGFNAPYLSAVYDPLVAIDGSGEPQPALATDWEYSDDRLTLTMHLRDDAVFSDGTAFDADAAVANLEYLQDGAVSREAYLNVSGVIAVDPDTIEIALSARDDRLLYFMGIGRSYMVAPSALAAGTLADAPVGSGPYVLAADTVAGSEYHFDRVAGHWADAEFPFERVSVMPMQDPSARNNAFEAGQIDVSYGDATTAKLADDNGWNVVSQTASWVGLRINDHTGEQLAPLGDVRVRQALSYAFDGHALLDSVGEGQGTATNQLFAAGFTGNDPDLNDRYAPDLAKAKQLLAEAGYADGFEVTMPMAPPFQVWQPAVEQVFADLGIRVTWDEFQYADYQSNAPSYPMFIAVLAVDSNPIATIARQLTVPQWYMPEPDIAEFPELQSQVEEVLAAPQGAEQDAAIAKLNAELTEQAWHVVWYQSNNIYASVPEVTVEPVTGMMFPALRQIQPSA</sequence>
<dbReference type="RefSeq" id="WP_202345303.1">
    <property type="nucleotide sequence ID" value="NZ_BAAAPI010000004.1"/>
</dbReference>
<feature type="chain" id="PRO_5045480620" description="Solute-binding protein family 5 domain-containing protein" evidence="1">
    <location>
        <begin position="28"/>
        <end position="505"/>
    </location>
</feature>
<dbReference type="Proteomes" id="UP001645859">
    <property type="component" value="Unassembled WGS sequence"/>
</dbReference>
<accession>A0ABS1SI03</accession>
<dbReference type="Gene3D" id="3.10.105.10">
    <property type="entry name" value="Dipeptide-binding Protein, Domain 3"/>
    <property type="match status" value="1"/>
</dbReference>
<evidence type="ECO:0000313" key="3">
    <source>
        <dbReference type="EMBL" id="MBL3680031.1"/>
    </source>
</evidence>
<dbReference type="EMBL" id="QYAC01000006">
    <property type="protein sequence ID" value="MBL3680031.1"/>
    <property type="molecule type" value="Genomic_DNA"/>
</dbReference>
<protein>
    <recommendedName>
        <fullName evidence="2">Solute-binding protein family 5 domain-containing protein</fullName>
    </recommendedName>
</protein>
<organism evidence="3 4">
    <name type="scientific">Leucobacter chromiireducens subsp. solipictus</name>
    <dbReference type="NCBI Taxonomy" id="398235"/>
    <lineage>
        <taxon>Bacteria</taxon>
        <taxon>Bacillati</taxon>
        <taxon>Actinomycetota</taxon>
        <taxon>Actinomycetes</taxon>
        <taxon>Micrococcales</taxon>
        <taxon>Microbacteriaceae</taxon>
        <taxon>Leucobacter</taxon>
    </lineage>
</organism>
<dbReference type="InterPro" id="IPR000914">
    <property type="entry name" value="SBP_5_dom"/>
</dbReference>
<dbReference type="PANTHER" id="PTHR30290">
    <property type="entry name" value="PERIPLASMIC BINDING COMPONENT OF ABC TRANSPORTER"/>
    <property type="match status" value="1"/>
</dbReference>
<evidence type="ECO:0000259" key="2">
    <source>
        <dbReference type="Pfam" id="PF00496"/>
    </source>
</evidence>
<dbReference type="Pfam" id="PF00496">
    <property type="entry name" value="SBP_bac_5"/>
    <property type="match status" value="1"/>
</dbReference>
<dbReference type="PROSITE" id="PS51257">
    <property type="entry name" value="PROKAR_LIPOPROTEIN"/>
    <property type="match status" value="1"/>
</dbReference>
<dbReference type="PANTHER" id="PTHR30290:SF83">
    <property type="entry name" value="ABC TRANSPORTER SUBSTRATE-BINDING PROTEIN"/>
    <property type="match status" value="1"/>
</dbReference>
<dbReference type="Gene3D" id="3.40.190.10">
    <property type="entry name" value="Periplasmic binding protein-like II"/>
    <property type="match status" value="1"/>
</dbReference>